<proteinExistence type="predicted"/>
<accession>A0A437QMC7</accession>
<dbReference type="PROSITE" id="PS51833">
    <property type="entry name" value="HDOD"/>
    <property type="match status" value="1"/>
</dbReference>
<reference evidence="2 3" key="1">
    <citation type="submission" date="2019-01" db="EMBL/GenBank/DDBJ databases">
        <authorList>
            <person name="Chen W.-M."/>
        </authorList>
    </citation>
    <scope>NUCLEOTIDE SEQUENCE [LARGE SCALE GENOMIC DNA]</scope>
    <source>
        <strain evidence="2 3">KYPC3</strain>
    </source>
</reference>
<dbReference type="OrthoDB" id="5755654at2"/>
<dbReference type="SUPFAM" id="SSF109604">
    <property type="entry name" value="HD-domain/PDEase-like"/>
    <property type="match status" value="1"/>
</dbReference>
<dbReference type="InterPro" id="IPR052340">
    <property type="entry name" value="RNase_Y/CdgJ"/>
</dbReference>
<dbReference type="EMBL" id="SACS01000013">
    <property type="protein sequence ID" value="RVU35657.1"/>
    <property type="molecule type" value="Genomic_DNA"/>
</dbReference>
<dbReference type="Gene3D" id="1.10.3210.10">
    <property type="entry name" value="Hypothetical protein af1432"/>
    <property type="match status" value="1"/>
</dbReference>
<evidence type="ECO:0000313" key="2">
    <source>
        <dbReference type="EMBL" id="RVU35657.1"/>
    </source>
</evidence>
<comment type="caution">
    <text evidence="2">The sequence shown here is derived from an EMBL/GenBank/DDBJ whole genome shotgun (WGS) entry which is preliminary data.</text>
</comment>
<dbReference type="InterPro" id="IPR013976">
    <property type="entry name" value="HDOD"/>
</dbReference>
<organism evidence="2 3">
    <name type="scientific">Rheinheimera riviphila</name>
    <dbReference type="NCBI Taxonomy" id="1834037"/>
    <lineage>
        <taxon>Bacteria</taxon>
        <taxon>Pseudomonadati</taxon>
        <taxon>Pseudomonadota</taxon>
        <taxon>Gammaproteobacteria</taxon>
        <taxon>Chromatiales</taxon>
        <taxon>Chromatiaceae</taxon>
        <taxon>Rheinheimera</taxon>
    </lineage>
</organism>
<keyword evidence="3" id="KW-1185">Reference proteome</keyword>
<dbReference type="Pfam" id="PF08668">
    <property type="entry name" value="HDOD"/>
    <property type="match status" value="1"/>
</dbReference>
<name>A0A437QMC7_9GAMM</name>
<dbReference type="PANTHER" id="PTHR33525">
    <property type="match status" value="1"/>
</dbReference>
<evidence type="ECO:0000259" key="1">
    <source>
        <dbReference type="PROSITE" id="PS51833"/>
    </source>
</evidence>
<dbReference type="PANTHER" id="PTHR33525:SF5">
    <property type="entry name" value="TWO COMPONENT SIGNAL TRANSDUCTION SYSTEM RESPONSE REGULATOR"/>
    <property type="match status" value="1"/>
</dbReference>
<sequence length="371" mass="41262">MFQVVAISLNPALLSFLNKYCTKYDARWQLRSFPTIGSYAAAPRNEDSTDLLFFDAQDIIAGLEEKRLVCFMAPLALRVVVTNTLHDDVVLDHLDHFHAFIGESVDFEHLTQLFQNAQRLKTLPLPALSRRILASFTHYPVFPAVSNNLRQQLADPTVDVARVARLLEHDPVVVSRLMQLVNSPYMGFASETLSLDIAVSRLGMQVVEMLVLMLAVKGASATVSAKEHGQVMEQALQLANACRSLAKESQLKRQQQEHVFIAAILSCFGQLLLLQNGWMLDDPGLEAEQSDSIRPDVAISAYLLTLWGLDQKLIAPLLTQHQFNADPGTEWLVSNCLYLARLSKAQLQALPDDVRQHIVASPFGPTLGLRP</sequence>
<dbReference type="Proteomes" id="UP000283077">
    <property type="component" value="Unassembled WGS sequence"/>
</dbReference>
<gene>
    <name evidence="2" type="ORF">EOE67_12565</name>
</gene>
<dbReference type="AlphaFoldDB" id="A0A437QMC7"/>
<dbReference type="RefSeq" id="WP_127699432.1">
    <property type="nucleotide sequence ID" value="NZ_SACS01000013.1"/>
</dbReference>
<feature type="domain" description="HDOD" evidence="1">
    <location>
        <begin position="139"/>
        <end position="323"/>
    </location>
</feature>
<evidence type="ECO:0000313" key="3">
    <source>
        <dbReference type="Proteomes" id="UP000283077"/>
    </source>
</evidence>
<protein>
    <submittedName>
        <fullName evidence="2">HDOD domain-containing protein</fullName>
    </submittedName>
</protein>